<dbReference type="HOGENOM" id="CLU_106738_8_1_11"/>
<dbReference type="eggNOG" id="COG5517">
    <property type="taxonomic scope" value="Bacteria"/>
</dbReference>
<evidence type="ECO:0000313" key="3">
    <source>
        <dbReference type="Proteomes" id="UP000019150"/>
    </source>
</evidence>
<reference evidence="2 3" key="1">
    <citation type="journal article" date="2014" name="Appl. Environ. Microbiol.">
        <title>Insights into the Microbial Degradation of Rubber and Gutta-Percha by Analysis of the Complete Genome of Nocardia nova SH22a.</title>
        <authorList>
            <person name="Luo Q."/>
            <person name="Hiessl S."/>
            <person name="Poehlein A."/>
            <person name="Daniel R."/>
            <person name="Steinbuchel A."/>
        </authorList>
    </citation>
    <scope>NUCLEOTIDE SEQUENCE [LARGE SCALE GENOMIC DNA]</scope>
    <source>
        <strain evidence="2">SH22a</strain>
    </source>
</reference>
<dbReference type="Proteomes" id="UP000019150">
    <property type="component" value="Chromosome"/>
</dbReference>
<dbReference type="EMBL" id="CP006850">
    <property type="protein sequence ID" value="AHH20495.1"/>
    <property type="molecule type" value="Genomic_DNA"/>
</dbReference>
<dbReference type="STRING" id="1415166.NONO_c57170"/>
<evidence type="ECO:0000259" key="1">
    <source>
        <dbReference type="Pfam" id="PF13577"/>
    </source>
</evidence>
<sequence>MQYAQAPNSAESGHRAIERLIADYALLVDRGDFAGVGALFAAGTFGGSGARVEGSAAVEKMLTTTVIRYDDGTPRTKHLVTNLVVDVDEEHGTATARSYFTVLQATSDLPLQPIVSGRYADEFHRTGATWSFASRTVTMDLIGDVSHHLRR</sequence>
<protein>
    <submittedName>
        <fullName evidence="2">SnoaL-like domain-containing protein</fullName>
    </submittedName>
</protein>
<dbReference type="OrthoDB" id="7605094at2"/>
<dbReference type="SUPFAM" id="SSF54427">
    <property type="entry name" value="NTF2-like"/>
    <property type="match status" value="1"/>
</dbReference>
<dbReference type="PATRIC" id="fig|1415166.3.peg.5892"/>
<dbReference type="RefSeq" id="WP_025351854.1">
    <property type="nucleotide sequence ID" value="NZ_CP006850.1"/>
</dbReference>
<dbReference type="Pfam" id="PF13577">
    <property type="entry name" value="SnoaL_4"/>
    <property type="match status" value="1"/>
</dbReference>
<dbReference type="InterPro" id="IPR037401">
    <property type="entry name" value="SnoaL-like"/>
</dbReference>
<dbReference type="AlphaFoldDB" id="W5TMB1"/>
<evidence type="ECO:0000313" key="2">
    <source>
        <dbReference type="EMBL" id="AHH20495.1"/>
    </source>
</evidence>
<proteinExistence type="predicted"/>
<dbReference type="Gene3D" id="3.10.450.50">
    <property type="match status" value="1"/>
</dbReference>
<keyword evidence="3" id="KW-1185">Reference proteome</keyword>
<dbReference type="InterPro" id="IPR032710">
    <property type="entry name" value="NTF2-like_dom_sf"/>
</dbReference>
<name>W5TMB1_9NOCA</name>
<accession>W5TMB1</accession>
<organism evidence="2 3">
    <name type="scientific">Nocardia nova SH22a</name>
    <dbReference type="NCBI Taxonomy" id="1415166"/>
    <lineage>
        <taxon>Bacteria</taxon>
        <taxon>Bacillati</taxon>
        <taxon>Actinomycetota</taxon>
        <taxon>Actinomycetes</taxon>
        <taxon>Mycobacteriales</taxon>
        <taxon>Nocardiaceae</taxon>
        <taxon>Nocardia</taxon>
    </lineage>
</organism>
<dbReference type="KEGG" id="nno:NONO_c57170"/>
<dbReference type="CDD" id="cd00531">
    <property type="entry name" value="NTF2_like"/>
    <property type="match status" value="1"/>
</dbReference>
<gene>
    <name evidence="2" type="ORF">NONO_c57170</name>
</gene>
<feature type="domain" description="SnoaL-like" evidence="1">
    <location>
        <begin position="15"/>
        <end position="136"/>
    </location>
</feature>